<dbReference type="InterPro" id="IPR000600">
    <property type="entry name" value="ROK"/>
</dbReference>
<evidence type="ECO:0000313" key="11">
    <source>
        <dbReference type="Proteomes" id="UP001157914"/>
    </source>
</evidence>
<evidence type="ECO:0000256" key="7">
    <source>
        <dbReference type="ARBA" id="ARBA00022840"/>
    </source>
</evidence>
<evidence type="ECO:0000256" key="3">
    <source>
        <dbReference type="ARBA" id="ARBA00022723"/>
    </source>
</evidence>
<dbReference type="InterPro" id="IPR043129">
    <property type="entry name" value="ATPase_NBD"/>
</dbReference>
<keyword evidence="6" id="KW-0862">Zinc</keyword>
<comment type="catalytic activity">
    <reaction evidence="9">
        <text>N-acetyl-D-glucosamine + ATP = N-acetyl-D-glucosamine 6-phosphate + ADP + H(+)</text>
        <dbReference type="Rhea" id="RHEA:17417"/>
        <dbReference type="ChEBI" id="CHEBI:15378"/>
        <dbReference type="ChEBI" id="CHEBI:30616"/>
        <dbReference type="ChEBI" id="CHEBI:57513"/>
        <dbReference type="ChEBI" id="CHEBI:456216"/>
        <dbReference type="ChEBI" id="CHEBI:506227"/>
        <dbReference type="EC" id="2.7.1.59"/>
    </reaction>
</comment>
<evidence type="ECO:0000256" key="8">
    <source>
        <dbReference type="ARBA" id="ARBA00023277"/>
    </source>
</evidence>
<dbReference type="PANTHER" id="PTHR18964:SF162">
    <property type="entry name" value="N-ACETYL-D-GLUCOSAMINE KINASE"/>
    <property type="match status" value="1"/>
</dbReference>
<dbReference type="PANTHER" id="PTHR18964">
    <property type="entry name" value="ROK (REPRESSOR, ORF, KINASE) FAMILY"/>
    <property type="match status" value="1"/>
</dbReference>
<evidence type="ECO:0000256" key="5">
    <source>
        <dbReference type="ARBA" id="ARBA00022777"/>
    </source>
</evidence>
<proteinExistence type="predicted"/>
<evidence type="ECO:0000256" key="4">
    <source>
        <dbReference type="ARBA" id="ARBA00022741"/>
    </source>
</evidence>
<keyword evidence="2" id="KW-0808">Transferase</keyword>
<dbReference type="GO" id="GO:0016301">
    <property type="term" value="F:kinase activity"/>
    <property type="evidence" value="ECO:0007669"/>
    <property type="project" value="UniProtKB-KW"/>
</dbReference>
<sequence>MISVFDIGGSKVAGSAYVAGSGVSPIETEPTPTQDYFEFCRLLARMTAAGASGVGLSIAGVVDPKAGTVRAANIPCLSGKLLASDLEAVTGKPVFLINDAKAFALAEAHSEDNAQHDIVLGIILGTGIGGALVINGRCFQGEQGIAGEWGHGPASAARTGFALPDWSCGCGQTGCLDVFGGARGLERLHTHLSSHRQSSFEILKAWEQGDLDAGTTLDVYLDIVGGALANLVNIFDPSIIVAGGGLSGNSRLLNALEQELRLRCLAGGNAPGIRPASTGSIAALLGAGIHASQMVADNQKSMVRHGET</sequence>
<dbReference type="InterPro" id="IPR049874">
    <property type="entry name" value="ROK_cs"/>
</dbReference>
<dbReference type="Gene3D" id="3.30.420.40">
    <property type="match status" value="2"/>
</dbReference>
<keyword evidence="5 10" id="KW-0418">Kinase</keyword>
<dbReference type="EC" id="2.7.1.59" evidence="1"/>
<dbReference type="SUPFAM" id="SSF53067">
    <property type="entry name" value="Actin-like ATPase domain"/>
    <property type="match status" value="1"/>
</dbReference>
<reference evidence="10 11" key="1">
    <citation type="submission" date="2017-05" db="EMBL/GenBank/DDBJ databases">
        <authorList>
            <person name="Varghese N."/>
            <person name="Submissions S."/>
        </authorList>
    </citation>
    <scope>NUCLEOTIDE SEQUENCE [LARGE SCALE GENOMIC DNA]</scope>
    <source>
        <strain evidence="10 11">DSM 15949</strain>
    </source>
</reference>
<dbReference type="Proteomes" id="UP001157914">
    <property type="component" value="Unassembled WGS sequence"/>
</dbReference>
<dbReference type="EMBL" id="FXTT01000001">
    <property type="protein sequence ID" value="SMP09214.1"/>
    <property type="molecule type" value="Genomic_DNA"/>
</dbReference>
<evidence type="ECO:0000313" key="10">
    <source>
        <dbReference type="EMBL" id="SMP09214.1"/>
    </source>
</evidence>
<keyword evidence="4" id="KW-0547">Nucleotide-binding</keyword>
<keyword evidence="3" id="KW-0479">Metal-binding</keyword>
<evidence type="ECO:0000256" key="9">
    <source>
        <dbReference type="ARBA" id="ARBA00049065"/>
    </source>
</evidence>
<accession>A0ABY1NGP0</accession>
<dbReference type="Pfam" id="PF00480">
    <property type="entry name" value="ROK"/>
    <property type="match status" value="1"/>
</dbReference>
<dbReference type="PROSITE" id="PS01125">
    <property type="entry name" value="ROK"/>
    <property type="match status" value="1"/>
</dbReference>
<keyword evidence="11" id="KW-1185">Reference proteome</keyword>
<comment type="caution">
    <text evidence="10">The sequence shown here is derived from an EMBL/GenBank/DDBJ whole genome shotgun (WGS) entry which is preliminary data.</text>
</comment>
<keyword evidence="7" id="KW-0067">ATP-binding</keyword>
<evidence type="ECO:0000256" key="2">
    <source>
        <dbReference type="ARBA" id="ARBA00022679"/>
    </source>
</evidence>
<protein>
    <recommendedName>
        <fullName evidence="1">N-acetylglucosamine kinase</fullName>
        <ecNumber evidence="1">2.7.1.59</ecNumber>
    </recommendedName>
</protein>
<name>A0ABY1NGP0_9HYPH</name>
<dbReference type="RefSeq" id="WP_155191622.1">
    <property type="nucleotide sequence ID" value="NZ_BAAAEA010000001.1"/>
</dbReference>
<gene>
    <name evidence="10" type="ORF">SAMN06265374_1074</name>
</gene>
<organism evidence="10 11">
    <name type="scientific">Roseibium denhamense</name>
    <dbReference type="NCBI Taxonomy" id="76305"/>
    <lineage>
        <taxon>Bacteria</taxon>
        <taxon>Pseudomonadati</taxon>
        <taxon>Pseudomonadota</taxon>
        <taxon>Alphaproteobacteria</taxon>
        <taxon>Hyphomicrobiales</taxon>
        <taxon>Stappiaceae</taxon>
        <taxon>Roseibium</taxon>
    </lineage>
</organism>
<evidence type="ECO:0000256" key="1">
    <source>
        <dbReference type="ARBA" id="ARBA00012122"/>
    </source>
</evidence>
<keyword evidence="8" id="KW-0119">Carbohydrate metabolism</keyword>
<evidence type="ECO:0000256" key="6">
    <source>
        <dbReference type="ARBA" id="ARBA00022833"/>
    </source>
</evidence>